<dbReference type="Proteomes" id="UP000029738">
    <property type="component" value="Unassembled WGS sequence"/>
</dbReference>
<comment type="cofactor">
    <cofactor evidence="1">
        <name>Mg(2+)</name>
        <dbReference type="ChEBI" id="CHEBI:18420"/>
    </cofactor>
</comment>
<dbReference type="CDD" id="cd00685">
    <property type="entry name" value="Trans_IPPS_HT"/>
    <property type="match status" value="1"/>
</dbReference>
<gene>
    <name evidence="7" type="primary">sds</name>
    <name evidence="8" type="ORF">DA73_0207620</name>
    <name evidence="7" type="ORF">DA73_0400021530</name>
</gene>
<dbReference type="PANTHER" id="PTHR12001">
    <property type="entry name" value="GERANYLGERANYL PYROPHOSPHATE SYNTHASE"/>
    <property type="match status" value="1"/>
</dbReference>
<keyword evidence="3 6" id="KW-0808">Transferase</keyword>
<organism evidence="8">
    <name type="scientific">Tolypothrix bouteillei VB521301</name>
    <dbReference type="NCBI Taxonomy" id="1479485"/>
    <lineage>
        <taxon>Bacteria</taxon>
        <taxon>Bacillati</taxon>
        <taxon>Cyanobacteriota</taxon>
        <taxon>Cyanophyceae</taxon>
        <taxon>Nostocales</taxon>
        <taxon>Tolypothrichaceae</taxon>
        <taxon>Tolypothrix</taxon>
    </lineage>
</organism>
<dbReference type="Gene3D" id="1.10.600.10">
    <property type="entry name" value="Farnesyl Diphosphate Synthase"/>
    <property type="match status" value="1"/>
</dbReference>
<dbReference type="PROSITE" id="PS00444">
    <property type="entry name" value="POLYPRENYL_SYNTHASE_2"/>
    <property type="match status" value="1"/>
</dbReference>
<dbReference type="OrthoDB" id="9805316at2"/>
<evidence type="ECO:0000256" key="1">
    <source>
        <dbReference type="ARBA" id="ARBA00001946"/>
    </source>
</evidence>
<protein>
    <submittedName>
        <fullName evidence="8">Prenyltransferase</fullName>
    </submittedName>
    <submittedName>
        <fullName evidence="7">Solanesyl diphosphate synthase</fullName>
    </submittedName>
</protein>
<dbReference type="GO" id="GO:0004659">
    <property type="term" value="F:prenyltransferase activity"/>
    <property type="evidence" value="ECO:0007669"/>
    <property type="project" value="InterPro"/>
</dbReference>
<comment type="similarity">
    <text evidence="2 6">Belongs to the FPP/GGPP synthase family.</text>
</comment>
<evidence type="ECO:0000313" key="8">
    <source>
        <dbReference type="EMBL" id="KIE13240.1"/>
    </source>
</evidence>
<reference evidence="8" key="1">
    <citation type="journal article" date="2015" name="Genome Announc.">
        <title>Draft Genome Sequence of Tolypothrix boutellei Strain VB521301.</title>
        <authorList>
            <person name="Chandrababunaidu M.M."/>
            <person name="Singh D."/>
            <person name="Sen D."/>
            <person name="Bhan S."/>
            <person name="Das S."/>
            <person name="Gupta A."/>
            <person name="Adhikary S.P."/>
            <person name="Tripathy S."/>
        </authorList>
    </citation>
    <scope>NUCLEOTIDE SEQUENCE</scope>
    <source>
        <strain evidence="8">VB521301</strain>
    </source>
</reference>
<evidence type="ECO:0000256" key="6">
    <source>
        <dbReference type="RuleBase" id="RU004466"/>
    </source>
</evidence>
<dbReference type="AlphaFoldDB" id="A0A0C1RMN8"/>
<comment type="caution">
    <text evidence="8">The sequence shown here is derived from an EMBL/GenBank/DDBJ whole genome shotgun (WGS) entry which is preliminary data.</text>
</comment>
<dbReference type="PANTHER" id="PTHR12001:SF69">
    <property type="entry name" value="ALL TRANS-POLYPRENYL-DIPHOSPHATE SYNTHASE PDSS1"/>
    <property type="match status" value="1"/>
</dbReference>
<name>A0A0C1RMN8_9CYAN</name>
<dbReference type="NCBIfam" id="TIGR02749">
    <property type="entry name" value="prenyl_cyano"/>
    <property type="match status" value="1"/>
</dbReference>
<reference evidence="7" key="2">
    <citation type="submission" date="2019-11" db="EMBL/GenBank/DDBJ databases">
        <title>Improved Assembly of Tolypothrix boutellei genome.</title>
        <authorList>
            <person name="Sarangi A.N."/>
            <person name="Mukherjee M."/>
            <person name="Ghosh S."/>
            <person name="Singh D."/>
            <person name="Das A."/>
            <person name="Kant S."/>
            <person name="Prusty A."/>
            <person name="Tripathy S."/>
        </authorList>
    </citation>
    <scope>NUCLEOTIDE SEQUENCE</scope>
    <source>
        <strain evidence="7">VB521301</strain>
    </source>
</reference>
<accession>A0A0C1RMN8</accession>
<dbReference type="STRING" id="1479485.DA73_0207620"/>
<keyword evidence="5" id="KW-0460">Magnesium</keyword>
<keyword evidence="9" id="KW-1185">Reference proteome</keyword>
<dbReference type="EMBL" id="JHEG02000019">
    <property type="protein sequence ID" value="KIE13240.1"/>
    <property type="molecule type" value="Genomic_DNA"/>
</dbReference>
<dbReference type="GO" id="GO:0046872">
    <property type="term" value="F:metal ion binding"/>
    <property type="evidence" value="ECO:0007669"/>
    <property type="project" value="UniProtKB-KW"/>
</dbReference>
<evidence type="ECO:0000313" key="9">
    <source>
        <dbReference type="Proteomes" id="UP000029738"/>
    </source>
</evidence>
<dbReference type="RefSeq" id="WP_038079800.1">
    <property type="nucleotide sequence ID" value="NZ_JHEG04000001.1"/>
</dbReference>
<evidence type="ECO:0000256" key="5">
    <source>
        <dbReference type="ARBA" id="ARBA00022842"/>
    </source>
</evidence>
<evidence type="ECO:0000256" key="3">
    <source>
        <dbReference type="ARBA" id="ARBA00022679"/>
    </source>
</evidence>
<dbReference type="Pfam" id="PF00348">
    <property type="entry name" value="polyprenyl_synt"/>
    <property type="match status" value="1"/>
</dbReference>
<keyword evidence="4" id="KW-0479">Metal-binding</keyword>
<dbReference type="InterPro" id="IPR000092">
    <property type="entry name" value="Polyprenyl_synt"/>
</dbReference>
<evidence type="ECO:0000256" key="2">
    <source>
        <dbReference type="ARBA" id="ARBA00006706"/>
    </source>
</evidence>
<dbReference type="SFLD" id="SFLDS00005">
    <property type="entry name" value="Isoprenoid_Synthase_Type_I"/>
    <property type="match status" value="1"/>
</dbReference>
<evidence type="ECO:0000256" key="4">
    <source>
        <dbReference type="ARBA" id="ARBA00022723"/>
    </source>
</evidence>
<sequence>MTPATSLFSPVEADLLLLADNLKQLVGNGHPILCAAAEHLFGAGGKRIRPAIVLLISRATMLRQDITPRHRRLAEITEMIHTASLVHDDVVDESEMRRNVPTVHSLFGNRIAILAGDFLFAQSSWYLANLDNLEVVKLLSQVIMDLATGEIQQGLSRFDSSITIETYLNKSYYKTASLIANSAKAAGVLSEVSQEVTEHLYHYGRHIGLAFQIVDDILDFTSSADTLGKPASSDLKSGNLTAPVLFALEEQPYLEVLIEREFAQEGDLDQALSLIEDSQGLQRARELAAHHAHSAVEHIADLPPSDCRQALIKMADYVLSRLY</sequence>
<dbReference type="InterPro" id="IPR033749">
    <property type="entry name" value="Polyprenyl_synt_CS"/>
</dbReference>
<proteinExistence type="inferred from homology"/>
<dbReference type="GO" id="GO:0008299">
    <property type="term" value="P:isoprenoid biosynthetic process"/>
    <property type="evidence" value="ECO:0007669"/>
    <property type="project" value="InterPro"/>
</dbReference>
<dbReference type="EMBL" id="JHEG04000001">
    <property type="protein sequence ID" value="KAF3887786.1"/>
    <property type="molecule type" value="Genomic_DNA"/>
</dbReference>
<evidence type="ECO:0000313" key="7">
    <source>
        <dbReference type="EMBL" id="KAF3887786.1"/>
    </source>
</evidence>
<dbReference type="SUPFAM" id="SSF48576">
    <property type="entry name" value="Terpenoid synthases"/>
    <property type="match status" value="1"/>
</dbReference>
<dbReference type="InterPro" id="IPR008949">
    <property type="entry name" value="Isoprenoid_synthase_dom_sf"/>
</dbReference>